<evidence type="ECO:0000256" key="1">
    <source>
        <dbReference type="SAM" id="Phobius"/>
    </source>
</evidence>
<name>A0A177M9E4_METMH</name>
<comment type="caution">
    <text evidence="2">The sequence shown here is derived from an EMBL/GenBank/DDBJ whole genome shotgun (WGS) entry which is preliminary data.</text>
</comment>
<evidence type="ECO:0000313" key="2">
    <source>
        <dbReference type="EMBL" id="OAI01620.1"/>
    </source>
</evidence>
<keyword evidence="1" id="KW-1133">Transmembrane helix</keyword>
<accession>A0A177M9E4</accession>
<keyword evidence="1" id="KW-0472">Membrane</keyword>
<protein>
    <submittedName>
        <fullName evidence="2">Uncharacterized protein</fullName>
    </submittedName>
</protein>
<proteinExistence type="predicted"/>
<gene>
    <name evidence="2" type="ORF">A1332_17230</name>
</gene>
<keyword evidence="1" id="KW-0812">Transmembrane</keyword>
<evidence type="ECO:0000313" key="3">
    <source>
        <dbReference type="Proteomes" id="UP000078090"/>
    </source>
</evidence>
<organism evidence="2 3">
    <name type="scientific">Methylomonas methanica</name>
    <dbReference type="NCBI Taxonomy" id="421"/>
    <lineage>
        <taxon>Bacteria</taxon>
        <taxon>Pseudomonadati</taxon>
        <taxon>Pseudomonadota</taxon>
        <taxon>Gammaproteobacteria</taxon>
        <taxon>Methylococcales</taxon>
        <taxon>Methylococcaceae</taxon>
        <taxon>Methylomonas</taxon>
    </lineage>
</organism>
<sequence length="71" mass="7964">MAVFSCDEWLGLGWNSNHKASKYSHLLARCLVVINLAFGSLHLFGALLLKNLQLRQTRVAVRQPAHLDSYA</sequence>
<dbReference type="AlphaFoldDB" id="A0A177M9E4"/>
<dbReference type="Proteomes" id="UP000078090">
    <property type="component" value="Unassembled WGS sequence"/>
</dbReference>
<reference evidence="2 3" key="1">
    <citation type="submission" date="2016-03" db="EMBL/GenBank/DDBJ databases">
        <authorList>
            <person name="Ploux O."/>
        </authorList>
    </citation>
    <scope>NUCLEOTIDE SEQUENCE [LARGE SCALE GENOMIC DNA]</scope>
    <source>
        <strain evidence="2 3">R-45363</strain>
    </source>
</reference>
<feature type="transmembrane region" description="Helical" evidence="1">
    <location>
        <begin position="26"/>
        <end position="49"/>
    </location>
</feature>
<dbReference type="EMBL" id="LUUG01000088">
    <property type="protein sequence ID" value="OAI01620.1"/>
    <property type="molecule type" value="Genomic_DNA"/>
</dbReference>